<keyword evidence="3" id="KW-0677">Repeat</keyword>
<protein>
    <recommendedName>
        <fullName evidence="9">NB-ARC domain-containing protein</fullName>
    </recommendedName>
</protein>
<name>A0ABD2YJM9_9GENT</name>
<dbReference type="InterPro" id="IPR044974">
    <property type="entry name" value="Disease_R_plants"/>
</dbReference>
<dbReference type="InterPro" id="IPR042197">
    <property type="entry name" value="Apaf_helical"/>
</dbReference>
<dbReference type="Gene3D" id="1.10.10.10">
    <property type="entry name" value="Winged helix-like DNA-binding domain superfamily/Winged helix DNA-binding domain"/>
    <property type="match status" value="1"/>
</dbReference>
<evidence type="ECO:0000313" key="8">
    <source>
        <dbReference type="Proteomes" id="UP001630127"/>
    </source>
</evidence>
<dbReference type="Pfam" id="PF13456">
    <property type="entry name" value="RVT_3"/>
    <property type="match status" value="1"/>
</dbReference>
<keyword evidence="4" id="KW-0611">Plant defense</keyword>
<dbReference type="InterPro" id="IPR044730">
    <property type="entry name" value="RNase_H-like_dom_plant"/>
</dbReference>
<organism evidence="7 8">
    <name type="scientific">Cinchona calisaya</name>
    <dbReference type="NCBI Taxonomy" id="153742"/>
    <lineage>
        <taxon>Eukaryota</taxon>
        <taxon>Viridiplantae</taxon>
        <taxon>Streptophyta</taxon>
        <taxon>Embryophyta</taxon>
        <taxon>Tracheophyta</taxon>
        <taxon>Spermatophyta</taxon>
        <taxon>Magnoliopsida</taxon>
        <taxon>eudicotyledons</taxon>
        <taxon>Gunneridae</taxon>
        <taxon>Pentapetalae</taxon>
        <taxon>asterids</taxon>
        <taxon>lamiids</taxon>
        <taxon>Gentianales</taxon>
        <taxon>Rubiaceae</taxon>
        <taxon>Cinchonoideae</taxon>
        <taxon>Cinchoneae</taxon>
        <taxon>Cinchona</taxon>
    </lineage>
</organism>
<dbReference type="EMBL" id="JBJUIK010000013">
    <property type="protein sequence ID" value="KAL3507583.1"/>
    <property type="molecule type" value="Genomic_DNA"/>
</dbReference>
<dbReference type="Proteomes" id="UP001630127">
    <property type="component" value="Unassembled WGS sequence"/>
</dbReference>
<evidence type="ECO:0000256" key="1">
    <source>
        <dbReference type="ARBA" id="ARBA00008894"/>
    </source>
</evidence>
<dbReference type="CDD" id="cd06222">
    <property type="entry name" value="RNase_H_like"/>
    <property type="match status" value="1"/>
</dbReference>
<evidence type="ECO:0000256" key="2">
    <source>
        <dbReference type="ARBA" id="ARBA00022614"/>
    </source>
</evidence>
<proteinExistence type="inferred from homology"/>
<dbReference type="FunFam" id="1.10.8.430:FF:000003">
    <property type="entry name" value="Probable disease resistance protein At5g66910"/>
    <property type="match status" value="1"/>
</dbReference>
<dbReference type="AlphaFoldDB" id="A0ABD2YJM9"/>
<feature type="domain" description="RNase H type-1" evidence="5">
    <location>
        <begin position="640"/>
        <end position="732"/>
    </location>
</feature>
<dbReference type="Gene3D" id="3.80.10.10">
    <property type="entry name" value="Ribonuclease Inhibitor"/>
    <property type="match status" value="1"/>
</dbReference>
<dbReference type="SUPFAM" id="SSF52058">
    <property type="entry name" value="L domain-like"/>
    <property type="match status" value="1"/>
</dbReference>
<dbReference type="Gene3D" id="3.30.420.10">
    <property type="entry name" value="Ribonuclease H-like superfamily/Ribonuclease H"/>
    <property type="match status" value="1"/>
</dbReference>
<keyword evidence="2" id="KW-0433">Leucine-rich repeat</keyword>
<dbReference type="GO" id="GO:0006952">
    <property type="term" value="P:defense response"/>
    <property type="evidence" value="ECO:0007669"/>
    <property type="project" value="UniProtKB-KW"/>
</dbReference>
<feature type="domain" description="Disease resistance R13L4/SHOC-2-like LRR" evidence="6">
    <location>
        <begin position="266"/>
        <end position="554"/>
    </location>
</feature>
<gene>
    <name evidence="7" type="ORF">ACH5RR_032965</name>
</gene>
<dbReference type="PANTHER" id="PTHR23155:SF1185">
    <property type="entry name" value="DISEASE RESISTANCE RPP8-LIKE PROTEIN 3-RELATED"/>
    <property type="match status" value="1"/>
</dbReference>
<dbReference type="PANTHER" id="PTHR23155">
    <property type="entry name" value="DISEASE RESISTANCE PROTEIN RP"/>
    <property type="match status" value="1"/>
</dbReference>
<dbReference type="InterPro" id="IPR032675">
    <property type="entry name" value="LRR_dom_sf"/>
</dbReference>
<reference evidence="7 8" key="1">
    <citation type="submission" date="2024-11" db="EMBL/GenBank/DDBJ databases">
        <title>A near-complete genome assembly of Cinchona calisaya.</title>
        <authorList>
            <person name="Lian D.C."/>
            <person name="Zhao X.W."/>
            <person name="Wei L."/>
        </authorList>
    </citation>
    <scope>NUCLEOTIDE SEQUENCE [LARGE SCALE GENOMIC DNA]</scope>
    <source>
        <tissue evidence="7">Nenye</tissue>
    </source>
</reference>
<dbReference type="InterPro" id="IPR036388">
    <property type="entry name" value="WH-like_DNA-bd_sf"/>
</dbReference>
<comment type="similarity">
    <text evidence="1">Belongs to the disease resistance NB-LRR family.</text>
</comment>
<dbReference type="Gene3D" id="1.10.8.430">
    <property type="entry name" value="Helical domain of apoptotic protease-activating factors"/>
    <property type="match status" value="1"/>
</dbReference>
<dbReference type="InterPro" id="IPR055414">
    <property type="entry name" value="LRR_R13L4/SHOC2-like"/>
</dbReference>
<evidence type="ECO:0000259" key="5">
    <source>
        <dbReference type="Pfam" id="PF13456"/>
    </source>
</evidence>
<dbReference type="GO" id="GO:0051707">
    <property type="term" value="P:response to other organism"/>
    <property type="evidence" value="ECO:0007669"/>
    <property type="project" value="UniProtKB-ARBA"/>
</dbReference>
<sequence length="744" mass="84415">MNAENKLSKLDVATGINPTCLLHEPCFLNEDESWELLQKKASPTESSADSEINAHMEKLGREMVTQCGGLPLAIIVLGGLLVTKPTLSEWKMVHQNLNSYLKRGRNLGEYGRVHEVLALNYQDLPYQVKPCFLRLGNFLEDSKIPARKLYELWAAEGFLPVESYDGGEAESIMDVGQCYLGELDHRYMVQVQVEESTGRHAGISSSSKVASTYVMRRLSVFVDSKVESYFPPKNEQASHVRSLLLFGGKSKWQPTRQHLWSALKLICSDFKMLRVLDLEGFCLGIKPLKAVRNLVHLRYLSFRKSDLQVLPSSVSHLKYLQTLDLRVDFSTYLALPDVIWKLENSRHLYLPPSHKNTNSLKLGSLKKLETLKNFDSRVSHVEDILKLTKLQNLGAIISVDFSYLRGIINYLTISPNHIRESSFLIYYEFCSDVELRLLEQLLGCHHIRKLHLNGHIKKLPEYSHFSSSLTHLHFAWTGLKEDPMKTLDKLPRLHSLILYEKAYVGKEICCSSQGFPKLESLSLQKLPNLMEWKLEPGAMPNLLNLKIVAREKLTMFPDGLTFMRKIKELSIGDMPIAFTSKVLVGNGGEDFHKVQHIPSIGILDTMKWQPPPRAEIKGKNQNESKSHFPDAGEYKLNISARVNGDPGPAGFGGLVRDGQGVWQYGYMGNIGRSTTIEAHLWSIREGLKIAKTKGITRIKVDIHNIETLQLVQEQIKLNEYKLLVEDCKELMRPIEGTFDIKLNS</sequence>
<dbReference type="Pfam" id="PF23598">
    <property type="entry name" value="LRR_14"/>
    <property type="match status" value="1"/>
</dbReference>
<dbReference type="SUPFAM" id="SSF53098">
    <property type="entry name" value="Ribonuclease H-like"/>
    <property type="match status" value="1"/>
</dbReference>
<dbReference type="InterPro" id="IPR002156">
    <property type="entry name" value="RNaseH_domain"/>
</dbReference>
<evidence type="ECO:0000256" key="3">
    <source>
        <dbReference type="ARBA" id="ARBA00022737"/>
    </source>
</evidence>
<evidence type="ECO:0000256" key="4">
    <source>
        <dbReference type="ARBA" id="ARBA00022821"/>
    </source>
</evidence>
<dbReference type="InterPro" id="IPR012337">
    <property type="entry name" value="RNaseH-like_sf"/>
</dbReference>
<dbReference type="InterPro" id="IPR036397">
    <property type="entry name" value="RNaseH_sf"/>
</dbReference>
<evidence type="ECO:0000259" key="6">
    <source>
        <dbReference type="Pfam" id="PF23598"/>
    </source>
</evidence>
<evidence type="ECO:0000313" key="7">
    <source>
        <dbReference type="EMBL" id="KAL3507583.1"/>
    </source>
</evidence>
<dbReference type="InterPro" id="IPR027417">
    <property type="entry name" value="P-loop_NTPase"/>
</dbReference>
<accession>A0ABD2YJM9</accession>
<keyword evidence="8" id="KW-1185">Reference proteome</keyword>
<dbReference type="SUPFAM" id="SSF52540">
    <property type="entry name" value="P-loop containing nucleoside triphosphate hydrolases"/>
    <property type="match status" value="1"/>
</dbReference>
<comment type="caution">
    <text evidence="7">The sequence shown here is derived from an EMBL/GenBank/DDBJ whole genome shotgun (WGS) entry which is preliminary data.</text>
</comment>
<evidence type="ECO:0008006" key="9">
    <source>
        <dbReference type="Google" id="ProtNLM"/>
    </source>
</evidence>